<organism evidence="3">
    <name type="scientific">Hexamita inflata</name>
    <dbReference type="NCBI Taxonomy" id="28002"/>
    <lineage>
        <taxon>Eukaryota</taxon>
        <taxon>Metamonada</taxon>
        <taxon>Diplomonadida</taxon>
        <taxon>Hexamitidae</taxon>
        <taxon>Hexamitinae</taxon>
        <taxon>Hexamita</taxon>
    </lineage>
</organism>
<dbReference type="EMBL" id="CATOUU010000248">
    <property type="protein sequence ID" value="CAI9922310.1"/>
    <property type="molecule type" value="Genomic_DNA"/>
</dbReference>
<dbReference type="PROSITE" id="PS51450">
    <property type="entry name" value="LRR"/>
    <property type="match status" value="3"/>
</dbReference>
<protein>
    <submittedName>
        <fullName evidence="3">Leucine-rich repeat domain-containing protein</fullName>
    </submittedName>
    <submittedName>
        <fullName evidence="4">Leucine-rich_repeat domain-containing protein</fullName>
    </submittedName>
</protein>
<comment type="caution">
    <text evidence="3">The sequence shown here is derived from an EMBL/GenBank/DDBJ whole genome shotgun (WGS) entry which is preliminary data.</text>
</comment>
<dbReference type="Pfam" id="PF13855">
    <property type="entry name" value="LRR_8"/>
    <property type="match status" value="1"/>
</dbReference>
<dbReference type="Pfam" id="PF12799">
    <property type="entry name" value="LRR_4"/>
    <property type="match status" value="1"/>
</dbReference>
<dbReference type="EMBL" id="CAXDID020000024">
    <property type="protein sequence ID" value="CAL5989874.1"/>
    <property type="molecule type" value="Genomic_DNA"/>
</dbReference>
<dbReference type="InterPro" id="IPR032675">
    <property type="entry name" value="LRR_dom_sf"/>
</dbReference>
<evidence type="ECO:0000313" key="5">
    <source>
        <dbReference type="Proteomes" id="UP001642409"/>
    </source>
</evidence>
<evidence type="ECO:0000313" key="4">
    <source>
        <dbReference type="EMBL" id="CAL5989874.1"/>
    </source>
</evidence>
<evidence type="ECO:0000256" key="1">
    <source>
        <dbReference type="ARBA" id="ARBA00022614"/>
    </source>
</evidence>
<accession>A0AA86NLU8</accession>
<keyword evidence="2" id="KW-0677">Repeat</keyword>
<dbReference type="SUPFAM" id="SSF52058">
    <property type="entry name" value="L domain-like"/>
    <property type="match status" value="1"/>
</dbReference>
<dbReference type="InterPro" id="IPR050836">
    <property type="entry name" value="SDS22/Internalin_LRR"/>
</dbReference>
<evidence type="ECO:0000256" key="2">
    <source>
        <dbReference type="ARBA" id="ARBA00022737"/>
    </source>
</evidence>
<sequence length="266" mass="31262">MVRNRLVDLSSIYNCHTLVELNVSLNLDSYKPINLNKYDRTKHGLTILQNLRELSMYSCSLSVISDLKYITSLQYLNLTENQISDIQPLQFLTNLNVLILNNNSIQNIWPLKPLQNLEELRLSRNEIIDVQVFKYFSNLKKLFINQNLIYDVSSLAHCVSLQTIKLQNNCIGNLSPYYAILRRNQTLKPVMKRWQKYFGIEDIYFVNKVQHISASNDENQNYLLKTRTIKQNLERTRTKINEIVRGAVISQLHITNRIIQLFQQKE</sequence>
<keyword evidence="5" id="KW-1185">Reference proteome</keyword>
<dbReference type="InterPro" id="IPR025875">
    <property type="entry name" value="Leu-rich_rpt_4"/>
</dbReference>
<dbReference type="InterPro" id="IPR001611">
    <property type="entry name" value="Leu-rich_rpt"/>
</dbReference>
<dbReference type="PANTHER" id="PTHR46652:SF3">
    <property type="entry name" value="LEUCINE-RICH REPEAT-CONTAINING PROTEIN 9"/>
    <property type="match status" value="1"/>
</dbReference>
<name>A0AA86NLU8_9EUKA</name>
<reference evidence="3" key="1">
    <citation type="submission" date="2023-06" db="EMBL/GenBank/DDBJ databases">
        <authorList>
            <person name="Kurt Z."/>
        </authorList>
    </citation>
    <scope>NUCLEOTIDE SEQUENCE</scope>
</reference>
<gene>
    <name evidence="4" type="ORF">HINF_LOCUS11072</name>
    <name evidence="3" type="ORF">HINF_LOCUS9955</name>
</gene>
<dbReference type="Proteomes" id="UP001642409">
    <property type="component" value="Unassembled WGS sequence"/>
</dbReference>
<proteinExistence type="predicted"/>
<evidence type="ECO:0000313" key="3">
    <source>
        <dbReference type="EMBL" id="CAI9922310.1"/>
    </source>
</evidence>
<dbReference type="PANTHER" id="PTHR46652">
    <property type="entry name" value="LEUCINE-RICH REPEAT AND IQ DOMAIN-CONTAINING PROTEIN 1-RELATED"/>
    <property type="match status" value="1"/>
</dbReference>
<reference evidence="4 5" key="2">
    <citation type="submission" date="2024-07" db="EMBL/GenBank/DDBJ databases">
        <authorList>
            <person name="Akdeniz Z."/>
        </authorList>
    </citation>
    <scope>NUCLEOTIDE SEQUENCE [LARGE SCALE GENOMIC DNA]</scope>
</reference>
<keyword evidence="1" id="KW-0433">Leucine-rich repeat</keyword>
<dbReference type="AlphaFoldDB" id="A0AA86NLU8"/>
<dbReference type="Gene3D" id="3.80.10.10">
    <property type="entry name" value="Ribonuclease Inhibitor"/>
    <property type="match status" value="1"/>
</dbReference>